<dbReference type="Proteomes" id="UP000314294">
    <property type="component" value="Unassembled WGS sequence"/>
</dbReference>
<proteinExistence type="predicted"/>
<dbReference type="AlphaFoldDB" id="A0A4Z2G347"/>
<gene>
    <name evidence="2" type="ORF">EYF80_041819</name>
</gene>
<evidence type="ECO:0000313" key="3">
    <source>
        <dbReference type="Proteomes" id="UP000314294"/>
    </source>
</evidence>
<sequence length="272" mass="30784">MTCCWRDDQHQIAQVRKGAQEHNWLRLFLLDSALLLFLLDSSLLLFLLDSALLLFLLDSALLLFLLDSAILLFLLDSAILLFLLDSALRLFPASSGIRLFLLDSGLMPFSADSGIRLFRLRGRPSYSEKHLSETLSSPLPAVTPHCQQRVLEIHWTDTESRLSFNPPRYHSSLVSGDWIAWEKVVSCVEGLLLFSSPFRPTICTDSVEERGLVLEWHRQSCRGTRVTRPTMIINIPRPGLVNQDVLELRLMYSTVTGTLGLEPRETPMHISG</sequence>
<keyword evidence="1" id="KW-0472">Membrane</keyword>
<name>A0A4Z2G347_9TELE</name>
<feature type="transmembrane region" description="Helical" evidence="1">
    <location>
        <begin position="60"/>
        <end position="84"/>
    </location>
</feature>
<reference evidence="2 3" key="1">
    <citation type="submission" date="2019-03" db="EMBL/GenBank/DDBJ databases">
        <title>First draft genome of Liparis tanakae, snailfish: a comprehensive survey of snailfish specific genes.</title>
        <authorList>
            <person name="Kim W."/>
            <person name="Song I."/>
            <person name="Jeong J.-H."/>
            <person name="Kim D."/>
            <person name="Kim S."/>
            <person name="Ryu S."/>
            <person name="Song J.Y."/>
            <person name="Lee S.K."/>
        </authorList>
    </citation>
    <scope>NUCLEOTIDE SEQUENCE [LARGE SCALE GENOMIC DNA]</scope>
    <source>
        <tissue evidence="2">Muscle</tissue>
    </source>
</reference>
<accession>A0A4Z2G347</accession>
<keyword evidence="1" id="KW-1133">Transmembrane helix</keyword>
<comment type="caution">
    <text evidence="2">The sequence shown here is derived from an EMBL/GenBank/DDBJ whole genome shotgun (WGS) entry which is preliminary data.</text>
</comment>
<keyword evidence="3" id="KW-1185">Reference proteome</keyword>
<protein>
    <submittedName>
        <fullName evidence="2">Uncharacterized protein</fullName>
    </submittedName>
</protein>
<feature type="transmembrane region" description="Helical" evidence="1">
    <location>
        <begin position="24"/>
        <end position="48"/>
    </location>
</feature>
<organism evidence="2 3">
    <name type="scientific">Liparis tanakae</name>
    <name type="common">Tanaka's snailfish</name>
    <dbReference type="NCBI Taxonomy" id="230148"/>
    <lineage>
        <taxon>Eukaryota</taxon>
        <taxon>Metazoa</taxon>
        <taxon>Chordata</taxon>
        <taxon>Craniata</taxon>
        <taxon>Vertebrata</taxon>
        <taxon>Euteleostomi</taxon>
        <taxon>Actinopterygii</taxon>
        <taxon>Neopterygii</taxon>
        <taxon>Teleostei</taxon>
        <taxon>Neoteleostei</taxon>
        <taxon>Acanthomorphata</taxon>
        <taxon>Eupercaria</taxon>
        <taxon>Perciformes</taxon>
        <taxon>Cottioidei</taxon>
        <taxon>Cottales</taxon>
        <taxon>Liparidae</taxon>
        <taxon>Liparis</taxon>
    </lineage>
</organism>
<evidence type="ECO:0000256" key="1">
    <source>
        <dbReference type="SAM" id="Phobius"/>
    </source>
</evidence>
<keyword evidence="1" id="KW-0812">Transmembrane</keyword>
<evidence type="ECO:0000313" key="2">
    <source>
        <dbReference type="EMBL" id="TNN47996.1"/>
    </source>
</evidence>
<dbReference type="EMBL" id="SRLO01000716">
    <property type="protein sequence ID" value="TNN47996.1"/>
    <property type="molecule type" value="Genomic_DNA"/>
</dbReference>